<dbReference type="GeneID" id="98297539"/>
<keyword evidence="5" id="KW-1185">Reference proteome</keyword>
<dbReference type="Proteomes" id="UP000242712">
    <property type="component" value="Unassembled WGS sequence"/>
</dbReference>
<dbReference type="PANTHER" id="PTHR38432">
    <property type="entry name" value="TELA-LIKE PROTEIN SAOUHSC_01408"/>
    <property type="match status" value="1"/>
</dbReference>
<dbReference type="OrthoDB" id="9768858at2"/>
<gene>
    <name evidence="4" type="ORF">CD039_04170</name>
</gene>
<dbReference type="Pfam" id="PF05816">
    <property type="entry name" value="TelA"/>
    <property type="match status" value="1"/>
</dbReference>
<name>A0A2K4FEZ8_9STAP</name>
<dbReference type="InterPro" id="IPR008863">
    <property type="entry name" value="Toxic_anion-R_TelA"/>
</dbReference>
<proteinExistence type="inferred from homology"/>
<comment type="similarity">
    <text evidence="1 2">Belongs to the TelA family.</text>
</comment>
<comment type="caution">
    <text evidence="4">The sequence shown here is derived from an EMBL/GenBank/DDBJ whole genome shotgun (WGS) entry which is preliminary data.</text>
</comment>
<dbReference type="AlphaFoldDB" id="A0A2K4FEZ8"/>
<reference evidence="4 5" key="1">
    <citation type="submission" date="2017-08" db="EMBL/GenBank/DDBJ databases">
        <title>Draft genome sequences of 64 type strains of genus Staph aureus.</title>
        <authorList>
            <person name="Cole K."/>
            <person name="Golubchik T."/>
            <person name="Russell J."/>
            <person name="Foster D."/>
            <person name="Llewelyn M."/>
            <person name="Wilson D."/>
            <person name="Crook D."/>
            <person name="Paul J."/>
        </authorList>
    </citation>
    <scope>NUCLEOTIDE SEQUENCE [LARGE SCALE GENOMIC DNA]</scope>
    <source>
        <strain evidence="4 5">DSM 29875</strain>
    </source>
</reference>
<keyword evidence="3" id="KW-0175">Coiled coil</keyword>
<evidence type="ECO:0000313" key="5">
    <source>
        <dbReference type="Proteomes" id="UP000242712"/>
    </source>
</evidence>
<organism evidence="4 5">
    <name type="scientific">Staphylococcus argensis</name>
    <dbReference type="NCBI Taxonomy" id="1607738"/>
    <lineage>
        <taxon>Bacteria</taxon>
        <taxon>Bacillati</taxon>
        <taxon>Bacillota</taxon>
        <taxon>Bacilli</taxon>
        <taxon>Bacillales</taxon>
        <taxon>Staphylococcaceae</taxon>
        <taxon>Staphylococcus</taxon>
    </lineage>
</organism>
<protein>
    <recommendedName>
        <fullName evidence="2">TelA-like protein</fullName>
    </recommendedName>
</protein>
<sequence>MSKDKDIMNSYPLDHYLNDNSQTETHLQEPQHNFTTEEQQQIDRLAEQITPMEHESLLNYGTEAQNQMSQFSHRILNEVKSADVGPVGETLNGLMKKLKSVNPDDLNVENQSKLKRLFKRAKASVNEVFSRMQSVGAQIDRISIELDKHKGNLKQDIDLLDELYDQNKHYFDDLTLYIAAAQKKQQQIESETLPELRAHAQQTDNQMDVQAIADMEQFQERLGKRIYDLQLSRQIALQTAPQIRMIQNVNQALAEKIQSSILTSIPLWKNQMSIALTLMRQRHAVSAQKAVTDTTNDLLKTNASMLKENAVDTARENERGVVDLETLKTTQNDIIETIQQTLQIQQEGRAQRQKAEHELVGLEQDLKQQLLSMKQNSPHQ</sequence>
<accession>A0A2K4FEZ8</accession>
<evidence type="ECO:0000313" key="4">
    <source>
        <dbReference type="EMBL" id="POA09950.1"/>
    </source>
</evidence>
<feature type="coiled-coil region" evidence="3">
    <location>
        <begin position="345"/>
        <end position="372"/>
    </location>
</feature>
<dbReference type="EMBL" id="PPPX01000001">
    <property type="protein sequence ID" value="POA09950.1"/>
    <property type="molecule type" value="Genomic_DNA"/>
</dbReference>
<dbReference type="RefSeq" id="WP_103371249.1">
    <property type="nucleotide sequence ID" value="NZ_CBCRVO010000001.1"/>
</dbReference>
<dbReference type="PANTHER" id="PTHR38432:SF1">
    <property type="entry name" value="TELA-LIKE PROTEIN SAOUHSC_01408"/>
    <property type="match status" value="1"/>
</dbReference>
<evidence type="ECO:0000256" key="2">
    <source>
        <dbReference type="PIRNR" id="PIRNR026508"/>
    </source>
</evidence>
<evidence type="ECO:0000256" key="3">
    <source>
        <dbReference type="SAM" id="Coils"/>
    </source>
</evidence>
<evidence type="ECO:0000256" key="1">
    <source>
        <dbReference type="ARBA" id="ARBA00005541"/>
    </source>
</evidence>
<dbReference type="PIRSF" id="PIRSF026508">
    <property type="entry name" value="TelA"/>
    <property type="match status" value="1"/>
</dbReference>